<accession>A0ABY2N188</accession>
<dbReference type="EMBL" id="RQGT01000075">
    <property type="protein sequence ID" value="TGM14204.1"/>
    <property type="molecule type" value="Genomic_DNA"/>
</dbReference>
<organism evidence="1 2">
    <name type="scientific">Leptospira stimsonii</name>
    <dbReference type="NCBI Taxonomy" id="2202203"/>
    <lineage>
        <taxon>Bacteria</taxon>
        <taxon>Pseudomonadati</taxon>
        <taxon>Spirochaetota</taxon>
        <taxon>Spirochaetia</taxon>
        <taxon>Leptospirales</taxon>
        <taxon>Leptospiraceae</taxon>
        <taxon>Leptospira</taxon>
    </lineage>
</organism>
<keyword evidence="2" id="KW-1185">Reference proteome</keyword>
<sequence length="256" mass="28843">MEGIHLRLPAAFLRDRRIKPMQKAAAMAVFGAMWSFSGKGNKCYASIGLGPDDELNPKIKKATLCSRSGLSKNTVVKYKKLLYELGWIVPKREGRGYNDTIELFAFAQMKIEIQNPNFHDSKSSNPSIEVFQNPNTSEEVSSGVPQESVTVVQNLSTENIKIMDDHNVEIDVRKKEIPEVPIWKDFLGWSSERLTRSSCEILNHTRVELIGGSLVLLNPVPESLMMIIGKFFMEESKIKVPVIFSKEKSEDRKIAA</sequence>
<dbReference type="Proteomes" id="UP000297422">
    <property type="component" value="Unassembled WGS sequence"/>
</dbReference>
<evidence type="ECO:0000313" key="1">
    <source>
        <dbReference type="EMBL" id="TGM14204.1"/>
    </source>
</evidence>
<proteinExistence type="predicted"/>
<reference evidence="2" key="1">
    <citation type="journal article" date="2019" name="PLoS Negl. Trop. Dis.">
        <title>Revisiting the worldwide diversity of Leptospira species in the environment.</title>
        <authorList>
            <person name="Vincent A.T."/>
            <person name="Schiettekatte O."/>
            <person name="Bourhy P."/>
            <person name="Veyrier F.J."/>
            <person name="Picardeau M."/>
        </authorList>
    </citation>
    <scope>NUCLEOTIDE SEQUENCE [LARGE SCALE GENOMIC DNA]</scope>
    <source>
        <strain evidence="2">201702407</strain>
    </source>
</reference>
<protein>
    <submittedName>
        <fullName evidence="1">Helix-turn-helix domain-containing protein</fullName>
    </submittedName>
</protein>
<dbReference type="Pfam" id="PF13730">
    <property type="entry name" value="HTH_36"/>
    <property type="match status" value="1"/>
</dbReference>
<name>A0ABY2N188_9LEPT</name>
<comment type="caution">
    <text evidence="1">The sequence shown here is derived from an EMBL/GenBank/DDBJ whole genome shotgun (WGS) entry which is preliminary data.</text>
</comment>
<evidence type="ECO:0000313" key="2">
    <source>
        <dbReference type="Proteomes" id="UP000297422"/>
    </source>
</evidence>
<gene>
    <name evidence="1" type="ORF">EHQ90_12635</name>
</gene>